<name>A0ABV5WPD4_9BACI</name>
<dbReference type="Proteomes" id="UP001589609">
    <property type="component" value="Unassembled WGS sequence"/>
</dbReference>
<evidence type="ECO:0000313" key="1">
    <source>
        <dbReference type="EMBL" id="MFB9762481.1"/>
    </source>
</evidence>
<accession>A0ABV5WPD4</accession>
<comment type="caution">
    <text evidence="1">The sequence shown here is derived from an EMBL/GenBank/DDBJ whole genome shotgun (WGS) entry which is preliminary data.</text>
</comment>
<protein>
    <submittedName>
        <fullName evidence="1">Uncharacterized protein</fullName>
    </submittedName>
</protein>
<proteinExistence type="predicted"/>
<gene>
    <name evidence="1" type="ORF">ACFFMS_30090</name>
</gene>
<sequence>MVSEVITFVADQWYHVGWFLDFGETGNTIFVIVFLAVCRTFIIKMWKMILTNEQD</sequence>
<reference evidence="1 2" key="1">
    <citation type="submission" date="2024-09" db="EMBL/GenBank/DDBJ databases">
        <authorList>
            <person name="Sun Q."/>
            <person name="Mori K."/>
        </authorList>
    </citation>
    <scope>NUCLEOTIDE SEQUENCE [LARGE SCALE GENOMIC DNA]</scope>
    <source>
        <strain evidence="1 2">JCM 11201</strain>
    </source>
</reference>
<evidence type="ECO:0000313" key="2">
    <source>
        <dbReference type="Proteomes" id="UP001589609"/>
    </source>
</evidence>
<organism evidence="1 2">
    <name type="scientific">Ectobacillus funiculus</name>
    <dbReference type="NCBI Taxonomy" id="137993"/>
    <lineage>
        <taxon>Bacteria</taxon>
        <taxon>Bacillati</taxon>
        <taxon>Bacillota</taxon>
        <taxon>Bacilli</taxon>
        <taxon>Bacillales</taxon>
        <taxon>Bacillaceae</taxon>
        <taxon>Ectobacillus</taxon>
    </lineage>
</organism>
<dbReference type="EMBL" id="JBHMAF010000197">
    <property type="protein sequence ID" value="MFB9762481.1"/>
    <property type="molecule type" value="Genomic_DNA"/>
</dbReference>
<keyword evidence="2" id="KW-1185">Reference proteome</keyword>